<reference evidence="1 2" key="1">
    <citation type="submission" date="2020-08" db="EMBL/GenBank/DDBJ databases">
        <authorList>
            <person name="Koutsovoulos G."/>
            <person name="Danchin GJ E."/>
        </authorList>
    </citation>
    <scope>NUCLEOTIDE SEQUENCE [LARGE SCALE GENOMIC DNA]</scope>
</reference>
<protein>
    <submittedName>
        <fullName evidence="1">Uncharacterized protein</fullName>
    </submittedName>
</protein>
<sequence length="49" mass="6044">MIKPLLDIYIHAPKRKNNKVIYFIKFCGILNKYMDIRQHFSLLFFFFFA</sequence>
<proteinExistence type="predicted"/>
<evidence type="ECO:0000313" key="2">
    <source>
        <dbReference type="Proteomes" id="UP000580250"/>
    </source>
</evidence>
<evidence type="ECO:0000313" key="1">
    <source>
        <dbReference type="EMBL" id="CAD2204107.1"/>
    </source>
</evidence>
<dbReference type="EMBL" id="CAJEWN010002523">
    <property type="protein sequence ID" value="CAD2204107.1"/>
    <property type="molecule type" value="Genomic_DNA"/>
</dbReference>
<accession>A0A6V7XZS6</accession>
<gene>
    <name evidence="1" type="ORF">MENT_LOCUS57828</name>
</gene>
<name>A0A6V7XZS6_MELEN</name>
<organism evidence="1 2">
    <name type="scientific">Meloidogyne enterolobii</name>
    <name type="common">Root-knot nematode worm</name>
    <name type="synonym">Meloidogyne mayaguensis</name>
    <dbReference type="NCBI Taxonomy" id="390850"/>
    <lineage>
        <taxon>Eukaryota</taxon>
        <taxon>Metazoa</taxon>
        <taxon>Ecdysozoa</taxon>
        <taxon>Nematoda</taxon>
        <taxon>Chromadorea</taxon>
        <taxon>Rhabditida</taxon>
        <taxon>Tylenchina</taxon>
        <taxon>Tylenchomorpha</taxon>
        <taxon>Tylenchoidea</taxon>
        <taxon>Meloidogynidae</taxon>
        <taxon>Meloidogyninae</taxon>
        <taxon>Meloidogyne</taxon>
    </lineage>
</organism>
<dbReference type="AlphaFoldDB" id="A0A6V7XZS6"/>
<comment type="caution">
    <text evidence="1">The sequence shown here is derived from an EMBL/GenBank/DDBJ whole genome shotgun (WGS) entry which is preliminary data.</text>
</comment>
<dbReference type="Proteomes" id="UP000580250">
    <property type="component" value="Unassembled WGS sequence"/>
</dbReference>